<evidence type="ECO:0000313" key="1">
    <source>
        <dbReference type="EMBL" id="KYO40509.1"/>
    </source>
</evidence>
<gene>
    <name evidence="1" type="ORF">Y1Q_0009541</name>
</gene>
<dbReference type="AlphaFoldDB" id="A0A151NVA1"/>
<name>A0A151NVA1_ALLMI</name>
<dbReference type="EMBL" id="AKHW03001922">
    <property type="protein sequence ID" value="KYO40509.1"/>
    <property type="molecule type" value="Genomic_DNA"/>
</dbReference>
<comment type="caution">
    <text evidence="1">The sequence shown here is derived from an EMBL/GenBank/DDBJ whole genome shotgun (WGS) entry which is preliminary data.</text>
</comment>
<reference evidence="1 2" key="1">
    <citation type="journal article" date="2012" name="Genome Biol.">
        <title>Sequencing three crocodilian genomes to illuminate the evolution of archosaurs and amniotes.</title>
        <authorList>
            <person name="St John J.A."/>
            <person name="Braun E.L."/>
            <person name="Isberg S.R."/>
            <person name="Miles L.G."/>
            <person name="Chong A.Y."/>
            <person name="Gongora J."/>
            <person name="Dalzell P."/>
            <person name="Moran C."/>
            <person name="Bed'hom B."/>
            <person name="Abzhanov A."/>
            <person name="Burgess S.C."/>
            <person name="Cooksey A.M."/>
            <person name="Castoe T.A."/>
            <person name="Crawford N.G."/>
            <person name="Densmore L.D."/>
            <person name="Drew J.C."/>
            <person name="Edwards S.V."/>
            <person name="Faircloth B.C."/>
            <person name="Fujita M.K."/>
            <person name="Greenwold M.J."/>
            <person name="Hoffmann F.G."/>
            <person name="Howard J.M."/>
            <person name="Iguchi T."/>
            <person name="Janes D.E."/>
            <person name="Khan S.Y."/>
            <person name="Kohno S."/>
            <person name="de Koning A.J."/>
            <person name="Lance S.L."/>
            <person name="McCarthy F.M."/>
            <person name="McCormack J.E."/>
            <person name="Merchant M.E."/>
            <person name="Peterson D.G."/>
            <person name="Pollock D.D."/>
            <person name="Pourmand N."/>
            <person name="Raney B.J."/>
            <person name="Roessler K.A."/>
            <person name="Sanford J.R."/>
            <person name="Sawyer R.H."/>
            <person name="Schmidt C.J."/>
            <person name="Triplett E.W."/>
            <person name="Tuberville T.D."/>
            <person name="Venegas-Anaya M."/>
            <person name="Howard J.T."/>
            <person name="Jarvis E.D."/>
            <person name="Guillette L.J.Jr."/>
            <person name="Glenn T.C."/>
            <person name="Green R.E."/>
            <person name="Ray D.A."/>
        </authorList>
    </citation>
    <scope>NUCLEOTIDE SEQUENCE [LARGE SCALE GENOMIC DNA]</scope>
    <source>
        <strain evidence="1">KSC_2009_1</strain>
    </source>
</reference>
<organism evidence="1 2">
    <name type="scientific">Alligator mississippiensis</name>
    <name type="common">American alligator</name>
    <dbReference type="NCBI Taxonomy" id="8496"/>
    <lineage>
        <taxon>Eukaryota</taxon>
        <taxon>Metazoa</taxon>
        <taxon>Chordata</taxon>
        <taxon>Craniata</taxon>
        <taxon>Vertebrata</taxon>
        <taxon>Euteleostomi</taxon>
        <taxon>Archelosauria</taxon>
        <taxon>Archosauria</taxon>
        <taxon>Crocodylia</taxon>
        <taxon>Alligatoridae</taxon>
        <taxon>Alligatorinae</taxon>
        <taxon>Alligator</taxon>
    </lineage>
</organism>
<proteinExistence type="predicted"/>
<dbReference type="Proteomes" id="UP000050525">
    <property type="component" value="Unassembled WGS sequence"/>
</dbReference>
<sequence length="71" mass="7779">MKYLAVIYTLSLASVCSEYQKDSGLLASDPYSIEVNGAFSFTSKGFGFFPCFVLCSGVLMRHCCESSFKVP</sequence>
<evidence type="ECO:0000313" key="2">
    <source>
        <dbReference type="Proteomes" id="UP000050525"/>
    </source>
</evidence>
<accession>A0A151NVA1</accession>
<keyword evidence="2" id="KW-1185">Reference proteome</keyword>
<protein>
    <submittedName>
        <fullName evidence="1">Uncharacterized protein</fullName>
    </submittedName>
</protein>